<protein>
    <submittedName>
        <fullName evidence="3">Uncharacterized protein</fullName>
    </submittedName>
</protein>
<dbReference type="AlphaFoldDB" id="A0A1Q9EG51"/>
<accession>A0A1Q9EG51</accession>
<evidence type="ECO:0000313" key="4">
    <source>
        <dbReference type="Proteomes" id="UP000186817"/>
    </source>
</evidence>
<proteinExistence type="predicted"/>
<evidence type="ECO:0000313" key="3">
    <source>
        <dbReference type="EMBL" id="OLQ06371.1"/>
    </source>
</evidence>
<evidence type="ECO:0000256" key="2">
    <source>
        <dbReference type="SAM" id="Phobius"/>
    </source>
</evidence>
<keyword evidence="2" id="KW-1133">Transmembrane helix</keyword>
<feature type="compositionally biased region" description="Basic and acidic residues" evidence="1">
    <location>
        <begin position="172"/>
        <end position="191"/>
    </location>
</feature>
<feature type="transmembrane region" description="Helical" evidence="2">
    <location>
        <begin position="21"/>
        <end position="50"/>
    </location>
</feature>
<gene>
    <name evidence="3" type="ORF">AK812_SmicGene10324</name>
</gene>
<evidence type="ECO:0000256" key="1">
    <source>
        <dbReference type="SAM" id="MobiDB-lite"/>
    </source>
</evidence>
<keyword evidence="4" id="KW-1185">Reference proteome</keyword>
<comment type="caution">
    <text evidence="3">The sequence shown here is derived from an EMBL/GenBank/DDBJ whole genome shotgun (WGS) entry which is preliminary data.</text>
</comment>
<name>A0A1Q9EG51_SYMMI</name>
<dbReference type="EMBL" id="LSRX01000161">
    <property type="protein sequence ID" value="OLQ06371.1"/>
    <property type="molecule type" value="Genomic_DNA"/>
</dbReference>
<sequence>MYGYMTVTTEKAKMKLNMRTLLLLLLLMMMMMLMVMVVIRMVAVMLPVIVIVMTVGGRGCGWLGNSAVLPSAVQLLRSETPGCMIRLWNAVPDDECPYKFADMVLEAWQGGRCAAKRRWEELSASALKRGLQPEAQKIRYVNKYYSSKLTLYLRMIAHGEAEDVDMAVEHVKKEAHTESAKKWGQKKEAAQAEKAQQRPRGNRHGESSSL</sequence>
<reference evidence="3 4" key="1">
    <citation type="submission" date="2016-02" db="EMBL/GenBank/DDBJ databases">
        <title>Genome analysis of coral dinoflagellate symbionts highlights evolutionary adaptations to a symbiotic lifestyle.</title>
        <authorList>
            <person name="Aranda M."/>
            <person name="Li Y."/>
            <person name="Liew Y.J."/>
            <person name="Baumgarten S."/>
            <person name="Simakov O."/>
            <person name="Wilson M."/>
            <person name="Piel J."/>
            <person name="Ashoor H."/>
            <person name="Bougouffa S."/>
            <person name="Bajic V.B."/>
            <person name="Ryu T."/>
            <person name="Ravasi T."/>
            <person name="Bayer T."/>
            <person name="Micklem G."/>
            <person name="Kim H."/>
            <person name="Bhak J."/>
            <person name="Lajeunesse T.C."/>
            <person name="Voolstra C.R."/>
        </authorList>
    </citation>
    <scope>NUCLEOTIDE SEQUENCE [LARGE SCALE GENOMIC DNA]</scope>
    <source>
        <strain evidence="3 4">CCMP2467</strain>
    </source>
</reference>
<organism evidence="3 4">
    <name type="scientific">Symbiodinium microadriaticum</name>
    <name type="common">Dinoflagellate</name>
    <name type="synonym">Zooxanthella microadriatica</name>
    <dbReference type="NCBI Taxonomy" id="2951"/>
    <lineage>
        <taxon>Eukaryota</taxon>
        <taxon>Sar</taxon>
        <taxon>Alveolata</taxon>
        <taxon>Dinophyceae</taxon>
        <taxon>Suessiales</taxon>
        <taxon>Symbiodiniaceae</taxon>
        <taxon>Symbiodinium</taxon>
    </lineage>
</organism>
<feature type="region of interest" description="Disordered" evidence="1">
    <location>
        <begin position="172"/>
        <end position="210"/>
    </location>
</feature>
<dbReference type="Proteomes" id="UP000186817">
    <property type="component" value="Unassembled WGS sequence"/>
</dbReference>
<keyword evidence="2" id="KW-0812">Transmembrane</keyword>
<keyword evidence="2" id="KW-0472">Membrane</keyword>